<evidence type="ECO:0000256" key="7">
    <source>
        <dbReference type="ARBA" id="ARBA00022741"/>
    </source>
</evidence>
<evidence type="ECO:0000256" key="2">
    <source>
        <dbReference type="ARBA" id="ARBA00005967"/>
    </source>
</evidence>
<evidence type="ECO:0000256" key="17">
    <source>
        <dbReference type="PIRSR" id="PIRSR600829-3"/>
    </source>
</evidence>
<dbReference type="AlphaFoldDB" id="A0A1G2DWU0"/>
<evidence type="ECO:0000256" key="16">
    <source>
        <dbReference type="PIRSR" id="PIRSR600829-2"/>
    </source>
</evidence>
<evidence type="ECO:0000256" key="8">
    <source>
        <dbReference type="ARBA" id="ARBA00022777"/>
    </source>
</evidence>
<dbReference type="InterPro" id="IPR033717">
    <property type="entry name" value="UDPK"/>
</dbReference>
<keyword evidence="10 19" id="KW-1133">Transmembrane helix</keyword>
<comment type="caution">
    <text evidence="20">The sequence shown here is derived from an EMBL/GenBank/DDBJ whole genome shotgun (WGS) entry which is preliminary data.</text>
</comment>
<dbReference type="GO" id="GO:0008654">
    <property type="term" value="P:phospholipid biosynthetic process"/>
    <property type="evidence" value="ECO:0007669"/>
    <property type="project" value="UniProtKB-KW"/>
</dbReference>
<feature type="active site" description="Proton acceptor" evidence="15">
    <location>
        <position position="71"/>
    </location>
</feature>
<evidence type="ECO:0000256" key="18">
    <source>
        <dbReference type="PIRSR" id="PIRSR600829-4"/>
    </source>
</evidence>
<feature type="binding site" evidence="17">
    <location>
        <position position="78"/>
    </location>
    <ligand>
        <name>ATP</name>
        <dbReference type="ChEBI" id="CHEBI:30616"/>
    </ligand>
</feature>
<dbReference type="PANTHER" id="PTHR34299:SF1">
    <property type="entry name" value="DIACYLGLYCEROL KINASE"/>
    <property type="match status" value="1"/>
</dbReference>
<feature type="binding site" evidence="17">
    <location>
        <position position="30"/>
    </location>
    <ligand>
        <name>ATP</name>
        <dbReference type="ChEBI" id="CHEBI:30616"/>
    </ligand>
</feature>
<proteinExistence type="inferred from homology"/>
<dbReference type="Proteomes" id="UP000178893">
    <property type="component" value="Unassembled WGS sequence"/>
</dbReference>
<keyword evidence="12 19" id="KW-0472">Membrane</keyword>
<sequence length="127" mass="14637">MEQNNNQRKKNLFLSLQNAWRGLWTVLVREPAFKYMVAAALLVVGSMLYFPTSRIEKAVLLVMIFSVLGLEMINSIMERFLDFLQPNLDPRVKIIKDLLSAFVFLVISGAAIIGILIFWPYFKIIKI</sequence>
<accession>A0A1G2DWU0</accession>
<evidence type="ECO:0000256" key="14">
    <source>
        <dbReference type="ARBA" id="ARBA00023264"/>
    </source>
</evidence>
<gene>
    <name evidence="20" type="ORF">A2V72_00620</name>
</gene>
<keyword evidence="6 19" id="KW-0812">Transmembrane</keyword>
<keyword evidence="14" id="KW-1208">Phospholipid metabolism</keyword>
<dbReference type="InterPro" id="IPR036945">
    <property type="entry name" value="DAGK_sf"/>
</dbReference>
<keyword evidence="13" id="KW-0594">Phospholipid biosynthesis</keyword>
<keyword evidence="7 17" id="KW-0547">Nucleotide-binding</keyword>
<keyword evidence="9 17" id="KW-0067">ATP-binding</keyword>
<comment type="cofactor">
    <cofactor evidence="18">
        <name>Mg(2+)</name>
        <dbReference type="ChEBI" id="CHEBI:18420"/>
    </cofactor>
    <text evidence="18">Mn(2+), Zn(2+), Cd(2+) and Co(2+) support activity to lesser extents.</text>
</comment>
<feature type="binding site" evidence="16">
    <location>
        <position position="100"/>
    </location>
    <ligand>
        <name>substrate</name>
    </ligand>
</feature>
<evidence type="ECO:0000256" key="10">
    <source>
        <dbReference type="ARBA" id="ARBA00022989"/>
    </source>
</evidence>
<evidence type="ECO:0000256" key="4">
    <source>
        <dbReference type="ARBA" id="ARBA00022516"/>
    </source>
</evidence>
<evidence type="ECO:0000256" key="3">
    <source>
        <dbReference type="ARBA" id="ARBA00022475"/>
    </source>
</evidence>
<dbReference type="Pfam" id="PF01219">
    <property type="entry name" value="DAGK_prokar"/>
    <property type="match status" value="1"/>
</dbReference>
<evidence type="ECO:0000313" key="21">
    <source>
        <dbReference type="Proteomes" id="UP000178893"/>
    </source>
</evidence>
<dbReference type="EMBL" id="MHLW01000021">
    <property type="protein sequence ID" value="OGZ17983.1"/>
    <property type="molecule type" value="Genomic_DNA"/>
</dbReference>
<keyword evidence="5" id="KW-0808">Transferase</keyword>
<evidence type="ECO:0000256" key="9">
    <source>
        <dbReference type="ARBA" id="ARBA00022840"/>
    </source>
</evidence>
<dbReference type="GO" id="GO:0016301">
    <property type="term" value="F:kinase activity"/>
    <property type="evidence" value="ECO:0007669"/>
    <property type="project" value="UniProtKB-KW"/>
</dbReference>
<feature type="transmembrane region" description="Helical" evidence="19">
    <location>
        <begin position="97"/>
        <end position="122"/>
    </location>
</feature>
<keyword evidence="18" id="KW-0460">Magnesium</keyword>
<evidence type="ECO:0000256" key="5">
    <source>
        <dbReference type="ARBA" id="ARBA00022679"/>
    </source>
</evidence>
<evidence type="ECO:0000256" key="19">
    <source>
        <dbReference type="SAM" id="Phobius"/>
    </source>
</evidence>
<feature type="binding site" evidence="18">
    <location>
        <position position="78"/>
    </location>
    <ligand>
        <name>a divalent metal cation</name>
        <dbReference type="ChEBI" id="CHEBI:60240"/>
    </ligand>
</feature>
<keyword evidence="18" id="KW-0479">Metal-binding</keyword>
<dbReference type="GO" id="GO:0005886">
    <property type="term" value="C:plasma membrane"/>
    <property type="evidence" value="ECO:0007669"/>
    <property type="project" value="UniProtKB-SubCell"/>
</dbReference>
<feature type="binding site" evidence="17">
    <location>
        <begin position="96"/>
        <end position="97"/>
    </location>
    <ligand>
        <name>ATP</name>
        <dbReference type="ChEBI" id="CHEBI:30616"/>
    </ligand>
</feature>
<evidence type="ECO:0000256" key="13">
    <source>
        <dbReference type="ARBA" id="ARBA00023209"/>
    </source>
</evidence>
<evidence type="ECO:0000256" key="15">
    <source>
        <dbReference type="PIRSR" id="PIRSR600829-1"/>
    </source>
</evidence>
<feature type="transmembrane region" description="Helical" evidence="19">
    <location>
        <begin position="32"/>
        <end position="51"/>
    </location>
</feature>
<feature type="binding site" evidence="16">
    <location>
        <position position="71"/>
    </location>
    <ligand>
        <name>substrate</name>
    </ligand>
</feature>
<dbReference type="GO" id="GO:0046872">
    <property type="term" value="F:metal ion binding"/>
    <property type="evidence" value="ECO:0007669"/>
    <property type="project" value="UniProtKB-KW"/>
</dbReference>
<keyword evidence="8" id="KW-0418">Kinase</keyword>
<dbReference type="InterPro" id="IPR000829">
    <property type="entry name" value="DAGK"/>
</dbReference>
<keyword evidence="3" id="KW-1003">Cell membrane</keyword>
<evidence type="ECO:0000256" key="12">
    <source>
        <dbReference type="ARBA" id="ARBA00023136"/>
    </source>
</evidence>
<evidence type="ECO:0000256" key="11">
    <source>
        <dbReference type="ARBA" id="ARBA00023098"/>
    </source>
</evidence>
<reference evidence="20 21" key="1">
    <citation type="journal article" date="2016" name="Nat. Commun.">
        <title>Thousands of microbial genomes shed light on interconnected biogeochemical processes in an aquifer system.</title>
        <authorList>
            <person name="Anantharaman K."/>
            <person name="Brown C.T."/>
            <person name="Hug L.A."/>
            <person name="Sharon I."/>
            <person name="Castelle C.J."/>
            <person name="Probst A.J."/>
            <person name="Thomas B.C."/>
            <person name="Singh A."/>
            <person name="Wilkins M.J."/>
            <person name="Karaoz U."/>
            <person name="Brodie E.L."/>
            <person name="Williams K.H."/>
            <person name="Hubbard S.S."/>
            <person name="Banfield J.F."/>
        </authorList>
    </citation>
    <scope>NUCLEOTIDE SEQUENCE [LARGE SCALE GENOMIC DNA]</scope>
</reference>
<dbReference type="CDD" id="cd14265">
    <property type="entry name" value="UDPK_IM_like"/>
    <property type="match status" value="1"/>
</dbReference>
<evidence type="ECO:0000256" key="6">
    <source>
        <dbReference type="ARBA" id="ARBA00022692"/>
    </source>
</evidence>
<organism evidence="20 21">
    <name type="scientific">Candidatus Nealsonbacteria bacterium RBG_13_37_56</name>
    <dbReference type="NCBI Taxonomy" id="1801661"/>
    <lineage>
        <taxon>Bacteria</taxon>
        <taxon>Candidatus Nealsoniibacteriota</taxon>
    </lineage>
</organism>
<evidence type="ECO:0000313" key="20">
    <source>
        <dbReference type="EMBL" id="OGZ17983.1"/>
    </source>
</evidence>
<dbReference type="PANTHER" id="PTHR34299">
    <property type="entry name" value="DIACYLGLYCEROL KINASE"/>
    <property type="match status" value="1"/>
</dbReference>
<comment type="subcellular location">
    <subcellularLocation>
        <location evidence="1">Cell membrane</location>
        <topology evidence="1">Multi-pass membrane protein</topology>
    </subcellularLocation>
</comment>
<feature type="binding site" evidence="18">
    <location>
        <position position="30"/>
    </location>
    <ligand>
        <name>a divalent metal cation</name>
        <dbReference type="ChEBI" id="CHEBI:60240"/>
    </ligand>
</feature>
<comment type="similarity">
    <text evidence="2">Belongs to the bacterial diacylglycerol kinase family.</text>
</comment>
<protein>
    <recommendedName>
        <fullName evidence="22">Diacylglycerol kinase</fullName>
    </recommendedName>
</protein>
<evidence type="ECO:0008006" key="22">
    <source>
        <dbReference type="Google" id="ProtNLM"/>
    </source>
</evidence>
<dbReference type="Gene3D" id="1.10.287.3610">
    <property type="match status" value="1"/>
</dbReference>
<keyword evidence="4" id="KW-0444">Lipid biosynthesis</keyword>
<name>A0A1G2DWU0_9BACT</name>
<dbReference type="GO" id="GO:0005524">
    <property type="term" value="F:ATP binding"/>
    <property type="evidence" value="ECO:0007669"/>
    <property type="project" value="UniProtKB-KW"/>
</dbReference>
<feature type="transmembrane region" description="Helical" evidence="19">
    <location>
        <begin position="58"/>
        <end position="77"/>
    </location>
</feature>
<evidence type="ECO:0000256" key="1">
    <source>
        <dbReference type="ARBA" id="ARBA00004651"/>
    </source>
</evidence>
<keyword evidence="11" id="KW-0443">Lipid metabolism</keyword>